<comment type="caution">
    <text evidence="3">The sequence shown here is derived from an EMBL/GenBank/DDBJ whole genome shotgun (WGS) entry which is preliminary data.</text>
</comment>
<evidence type="ECO:0000313" key="4">
    <source>
        <dbReference type="Proteomes" id="UP001285521"/>
    </source>
</evidence>
<dbReference type="InterPro" id="IPR015422">
    <property type="entry name" value="PyrdxlP-dep_Trfase_small"/>
</dbReference>
<dbReference type="RefSeq" id="WP_319965770.1">
    <property type="nucleotide sequence ID" value="NZ_JAXAVW010000007.1"/>
</dbReference>
<proteinExistence type="inferred from homology"/>
<gene>
    <name evidence="3" type="ORF">SK803_11060</name>
</gene>
<keyword evidence="2" id="KW-0663">Pyridoxal phosphate</keyword>
<name>A0ABU4SXW2_9PSEU</name>
<evidence type="ECO:0000313" key="3">
    <source>
        <dbReference type="EMBL" id="MDX8030754.1"/>
    </source>
</evidence>
<reference evidence="3 4" key="2">
    <citation type="submission" date="2023-11" db="EMBL/GenBank/DDBJ databases">
        <authorList>
            <person name="Lara A.C."/>
            <person name="Chronakova A."/>
        </authorList>
    </citation>
    <scope>NUCLEOTIDE SEQUENCE [LARGE SCALE GENOMIC DNA]</scope>
    <source>
        <strain evidence="3 4">BCCO 10_0856</strain>
    </source>
</reference>
<comment type="cofactor">
    <cofactor evidence="1">
        <name>pyridoxal 5'-phosphate</name>
        <dbReference type="ChEBI" id="CHEBI:597326"/>
    </cofactor>
</comment>
<dbReference type="Gene3D" id="3.90.1150.10">
    <property type="entry name" value="Aspartate Aminotransferase, domain 1"/>
    <property type="match status" value="1"/>
</dbReference>
<dbReference type="EC" id="2.6.1.-" evidence="3"/>
<organism evidence="3 4">
    <name type="scientific">Lentzea miocenica</name>
    <dbReference type="NCBI Taxonomy" id="3095431"/>
    <lineage>
        <taxon>Bacteria</taxon>
        <taxon>Bacillati</taxon>
        <taxon>Actinomycetota</taxon>
        <taxon>Actinomycetes</taxon>
        <taxon>Pseudonocardiales</taxon>
        <taxon>Pseudonocardiaceae</taxon>
        <taxon>Lentzea</taxon>
    </lineage>
</organism>
<dbReference type="InterPro" id="IPR015424">
    <property type="entry name" value="PyrdxlP-dep_Trfase"/>
</dbReference>
<keyword evidence="3" id="KW-0032">Aminotransferase</keyword>
<comment type="similarity">
    <text evidence="2">Belongs to the DegT/DnrJ/EryC1 family.</text>
</comment>
<sequence>MIPVMRPLLGEEEALAAAEAVRSGWVAQGPRVRQFEEEFAASVGAQHGVAVSSCTTGLHLAVHLLGIGPGDEVVVPSLSFIATANAVRYTGATPVFADVEASTGNLSASTVEPVLTDRTRAVMVVHQAGVPADVDALKALCEPRGIVVIEDAACAVGSTYQGKPVGTNALLAAWSFHPRKLLTTGEGGMVTTDDADWAVRLKRLREHGMSVSAADRHNGGSAVIEQYLETAFNYRMTDIQAAVGLVQLSKLDAIIARRRELAARYHELLEGTGVTAVRDPEYGTTNYQSFWIWLPEGAPDRQEVLAGLAERGVSARRGIMASHLEPAYEGHPSAPLPVTEAFTARTLILPLFHDMTESEQDQVMSALSETLHTVQMTVRV</sequence>
<dbReference type="Proteomes" id="UP001285521">
    <property type="component" value="Unassembled WGS sequence"/>
</dbReference>
<dbReference type="InterPro" id="IPR015421">
    <property type="entry name" value="PyrdxlP-dep_Trfase_major"/>
</dbReference>
<dbReference type="SUPFAM" id="SSF53383">
    <property type="entry name" value="PLP-dependent transferases"/>
    <property type="match status" value="1"/>
</dbReference>
<keyword evidence="3" id="KW-0808">Transferase</keyword>
<dbReference type="CDD" id="cd00616">
    <property type="entry name" value="AHBA_syn"/>
    <property type="match status" value="1"/>
</dbReference>
<dbReference type="PIRSF" id="PIRSF000390">
    <property type="entry name" value="PLP_StrS"/>
    <property type="match status" value="1"/>
</dbReference>
<dbReference type="PANTHER" id="PTHR30244">
    <property type="entry name" value="TRANSAMINASE"/>
    <property type="match status" value="1"/>
</dbReference>
<accession>A0ABU4SXW2</accession>
<dbReference type="Pfam" id="PF01041">
    <property type="entry name" value="DegT_DnrJ_EryC1"/>
    <property type="match status" value="1"/>
</dbReference>
<evidence type="ECO:0000256" key="2">
    <source>
        <dbReference type="RuleBase" id="RU004508"/>
    </source>
</evidence>
<evidence type="ECO:0000256" key="1">
    <source>
        <dbReference type="ARBA" id="ARBA00001933"/>
    </source>
</evidence>
<dbReference type="InterPro" id="IPR000653">
    <property type="entry name" value="DegT/StrS_aminotransferase"/>
</dbReference>
<protein>
    <submittedName>
        <fullName evidence="3">DegT/DnrJ/EryC1/StrS family aminotransferase</fullName>
        <ecNumber evidence="3">2.6.1.-</ecNumber>
    </submittedName>
</protein>
<keyword evidence="4" id="KW-1185">Reference proteome</keyword>
<dbReference type="Gene3D" id="3.40.640.10">
    <property type="entry name" value="Type I PLP-dependent aspartate aminotransferase-like (Major domain)"/>
    <property type="match status" value="1"/>
</dbReference>
<dbReference type="GO" id="GO:0008483">
    <property type="term" value="F:transaminase activity"/>
    <property type="evidence" value="ECO:0007669"/>
    <property type="project" value="UniProtKB-KW"/>
</dbReference>
<reference evidence="3 4" key="1">
    <citation type="submission" date="2023-11" db="EMBL/GenBank/DDBJ databases">
        <title>Lentzea sokolovensis, sp. nov., Lentzea kristufkii, sp. nov., and Lentzea miocenensis, sp. nov., rare actinobacteria from Sokolov Coal Basin, Miocene lacustrine sediment, Czech Republic.</title>
        <authorList>
            <person name="Lara A."/>
            <person name="Kotroba L."/>
            <person name="Nouioui I."/>
            <person name="Neumann-Schaal M."/>
            <person name="Mast Y."/>
            <person name="Chronakova A."/>
        </authorList>
    </citation>
    <scope>NUCLEOTIDE SEQUENCE [LARGE SCALE GENOMIC DNA]</scope>
    <source>
        <strain evidence="3 4">BCCO 10_0856</strain>
    </source>
</reference>
<dbReference type="PANTHER" id="PTHR30244:SF34">
    <property type="entry name" value="DTDP-4-AMINO-4,6-DIDEOXYGALACTOSE TRANSAMINASE"/>
    <property type="match status" value="1"/>
</dbReference>
<dbReference type="EMBL" id="JAXAVW010000007">
    <property type="protein sequence ID" value="MDX8030754.1"/>
    <property type="molecule type" value="Genomic_DNA"/>
</dbReference>